<dbReference type="InterPro" id="IPR000337">
    <property type="entry name" value="GPCR_3"/>
</dbReference>
<dbReference type="Proteomes" id="UP000218231">
    <property type="component" value="Unassembled WGS sequence"/>
</dbReference>
<reference evidence="11 12" key="1">
    <citation type="journal article" date="2017" name="Curr. Biol.">
        <title>Genome architecture and evolution of a unichromosomal asexual nematode.</title>
        <authorList>
            <person name="Fradin H."/>
            <person name="Zegar C."/>
            <person name="Gutwein M."/>
            <person name="Lucas J."/>
            <person name="Kovtun M."/>
            <person name="Corcoran D."/>
            <person name="Baugh L.R."/>
            <person name="Kiontke K."/>
            <person name="Gunsalus K."/>
            <person name="Fitch D.H."/>
            <person name="Piano F."/>
        </authorList>
    </citation>
    <scope>NUCLEOTIDE SEQUENCE [LARGE SCALE GENOMIC DNA]</scope>
    <source>
        <strain evidence="11">PF1309</strain>
    </source>
</reference>
<feature type="signal peptide" evidence="9">
    <location>
        <begin position="1"/>
        <end position="24"/>
    </location>
</feature>
<comment type="subcellular location">
    <subcellularLocation>
        <location evidence="1">Membrane</location>
        <topology evidence="1">Multi-pass membrane protein</topology>
    </subcellularLocation>
</comment>
<feature type="transmembrane region" description="Helical" evidence="8">
    <location>
        <begin position="1236"/>
        <end position="1255"/>
    </location>
</feature>
<evidence type="ECO:0000313" key="12">
    <source>
        <dbReference type="Proteomes" id="UP000218231"/>
    </source>
</evidence>
<evidence type="ECO:0000259" key="10">
    <source>
        <dbReference type="PROSITE" id="PS50259"/>
    </source>
</evidence>
<dbReference type="InterPro" id="IPR017978">
    <property type="entry name" value="GPCR_3_C"/>
</dbReference>
<protein>
    <recommendedName>
        <fullName evidence="10">G-protein coupled receptors family 3 profile domain-containing protein</fullName>
    </recommendedName>
</protein>
<dbReference type="Pfam" id="PF01094">
    <property type="entry name" value="ANF_receptor"/>
    <property type="match status" value="1"/>
</dbReference>
<feature type="transmembrane region" description="Helical" evidence="8">
    <location>
        <begin position="1208"/>
        <end position="1230"/>
    </location>
</feature>
<dbReference type="EMBL" id="LIAE01010643">
    <property type="protein sequence ID" value="PAV57314.1"/>
    <property type="molecule type" value="Genomic_DNA"/>
</dbReference>
<sequence length="1418" mass="158819">MKNMMDRKLLLVFCLGAALQNVVGLQKLCSVYDPFKVLPDNNKFQIGGSFPLHGNDCVTLRPETVQEIVAIQWALTHWNQNSLNTNSKIGLYAGDTCSRSREALSQSLRFLDSVGFHEPKECRTEQPGAKLLGLIAPKDYNSSVSLGTMLTVSDLPIAAYSPQSVNALVDLEVENVIATTPTVSVYVEALIRLMGALRSNLVAIVEDGSRPEMVKRVVDQLREADIYVSEILPIDHPLLAQALDDSDSGIVVSILNKKQLFETLRIPSIYTMQKLWISIPSNGEALNEAEQTSILHKLANLEIISLQPRFKDLPQFRDYFLRVLKNNYDSYQLLTAYVQQVYNCSGTDCGLDSNLMLREYSQAMTTEAAIRMTYAYAAVGARIAESAEKERVCAHPSSECTQLIVNEFLDLDFEFGANDPAEMIGEKLRFHKGKDGVLLVSGMTIDAIELFNDETAGHPVTYRLLSYTTGSPPTVVVSSVRSEDQRLRSVCAPYRPFCGKCNNNVQNVNSERYFLSIPRHYQMYLAGLFDLHAGSSCQSMKNTDISLPMAFVHTVWTFKQRFPQLSVLNNLDFGALLVDSCSSGRQAIESIVRSETQCFRFAQAGRNITIVPGSVFGYISALGGDSLGSLKGYFSSGDSDAALVSVDAEHSGVFEHSYTAMPSAKSQTLALLRFLARQEWQFVSVALSEQDSESLSLFRQFERLALDRGICIADVINIGASRVDNLPVGTSTNVTVVFATTRDAASYLLLNKRNKRDNVVHVMMGDAHDWHLYIPAKERVNFVGTVSVQPKDILYADFHEWLETTTPLTLPEMWYWAYIEDQYQCALSQKSKLIYGKMCSGDELLNVKTLGRMTKAGYLARGLERFLFAMDSVYKKLCPGQKGICLEFYEQGRRLILNQLKKTNVEDDIEIMEYVEEENQSLNYVPIANWSTTTGLRLNSVYRSASGIQISSKCHPPMCKCFLDGNFFNRPLDSFVMPQIDEGADGVSSYIRKQPAFGSDKVAYASMYDHLTSGNWRNYPHNFVLLALVAVLVVIAVAVLLLVLVKLYLRVVKGNQSLGISLLVGIILLYVTGFFFVFDATDLVCRLRVILHGLSYTICFGVMIAKATQLRNAETLGFGTAVHISFWNYWLLLFFIVGVQIALSTRWMAEPFMSTLTLFDDNHTQMMCSVSREEFVLSNIYVLILLFLALFINSRNRNIKRNYKETKWLFFAAVMCTVIWMVWVPAYFIVPFEYKESLIVCELISCGTVLLAFLFGPKIYILLSYEPVVVEYKPEAVPTQNGLFEKDDDLPSVRAVSPASSTDSNTNRSSATSYSSGKQRTNGGRSAQGTVTTTTSSNYSDEQSPIFHTIMRKKNRVHRSASEHDTLQNNVRSYAGVPVIRSPSSRLDVPGTMTTSRVHDHLHPHPHPHHPHHQTVRY</sequence>
<gene>
    <name evidence="11" type="ORF">WR25_13717</name>
</gene>
<feature type="compositionally biased region" description="Polar residues" evidence="7">
    <location>
        <begin position="1298"/>
        <end position="1343"/>
    </location>
</feature>
<feature type="compositionally biased region" description="Basic residues" evidence="7">
    <location>
        <begin position="1404"/>
        <end position="1418"/>
    </location>
</feature>
<evidence type="ECO:0000256" key="1">
    <source>
        <dbReference type="ARBA" id="ARBA00004141"/>
    </source>
</evidence>
<keyword evidence="4 8" id="KW-0472">Membrane</keyword>
<feature type="domain" description="G-protein coupled receptors family 3 profile" evidence="10">
    <location>
        <begin position="1020"/>
        <end position="1263"/>
    </location>
</feature>
<evidence type="ECO:0000256" key="6">
    <source>
        <dbReference type="ARBA" id="ARBA00023180"/>
    </source>
</evidence>
<dbReference type="PROSITE" id="PS50259">
    <property type="entry name" value="G_PROTEIN_RECEP_F3_4"/>
    <property type="match status" value="1"/>
</dbReference>
<feature type="region of interest" description="Disordered" evidence="7">
    <location>
        <begin position="1293"/>
        <end position="1345"/>
    </location>
</feature>
<keyword evidence="3 8" id="KW-1133">Transmembrane helix</keyword>
<keyword evidence="2 8" id="KW-0812">Transmembrane</keyword>
<dbReference type="GO" id="GO:0016020">
    <property type="term" value="C:membrane"/>
    <property type="evidence" value="ECO:0007669"/>
    <property type="project" value="UniProtKB-SubCell"/>
</dbReference>
<evidence type="ECO:0000256" key="2">
    <source>
        <dbReference type="ARBA" id="ARBA00022692"/>
    </source>
</evidence>
<keyword evidence="9" id="KW-0732">Signal</keyword>
<evidence type="ECO:0000313" key="11">
    <source>
        <dbReference type="EMBL" id="PAV57314.1"/>
    </source>
</evidence>
<dbReference type="SUPFAM" id="SSF53822">
    <property type="entry name" value="Periplasmic binding protein-like I"/>
    <property type="match status" value="2"/>
</dbReference>
<dbReference type="InterPro" id="IPR001828">
    <property type="entry name" value="ANF_lig-bd_rcpt"/>
</dbReference>
<feature type="transmembrane region" description="Helical" evidence="8">
    <location>
        <begin position="1175"/>
        <end position="1196"/>
    </location>
</feature>
<evidence type="ECO:0000256" key="3">
    <source>
        <dbReference type="ARBA" id="ARBA00022989"/>
    </source>
</evidence>
<evidence type="ECO:0000256" key="9">
    <source>
        <dbReference type="SAM" id="SignalP"/>
    </source>
</evidence>
<dbReference type="FunFam" id="3.40.50.2300:FF:000489">
    <property type="entry name" value="Protein CBG01593"/>
    <property type="match status" value="2"/>
</dbReference>
<evidence type="ECO:0000256" key="7">
    <source>
        <dbReference type="SAM" id="MobiDB-lite"/>
    </source>
</evidence>
<dbReference type="InterPro" id="IPR050726">
    <property type="entry name" value="mGluR"/>
</dbReference>
<dbReference type="GO" id="GO:0004930">
    <property type="term" value="F:G protein-coupled receptor activity"/>
    <property type="evidence" value="ECO:0007669"/>
    <property type="project" value="InterPro"/>
</dbReference>
<feature type="transmembrane region" description="Helical" evidence="8">
    <location>
        <begin position="1129"/>
        <end position="1149"/>
    </location>
</feature>
<evidence type="ECO:0000256" key="5">
    <source>
        <dbReference type="ARBA" id="ARBA00023170"/>
    </source>
</evidence>
<keyword evidence="12" id="KW-1185">Reference proteome</keyword>
<feature type="transmembrane region" description="Helical" evidence="8">
    <location>
        <begin position="1023"/>
        <end position="1045"/>
    </location>
</feature>
<feature type="transmembrane region" description="Helical" evidence="8">
    <location>
        <begin position="1089"/>
        <end position="1108"/>
    </location>
</feature>
<dbReference type="PANTHER" id="PTHR24060">
    <property type="entry name" value="METABOTROPIC GLUTAMATE RECEPTOR"/>
    <property type="match status" value="1"/>
</dbReference>
<keyword evidence="6" id="KW-0325">Glycoprotein</keyword>
<keyword evidence="5" id="KW-0675">Receptor</keyword>
<evidence type="ECO:0000256" key="8">
    <source>
        <dbReference type="SAM" id="Phobius"/>
    </source>
</evidence>
<dbReference type="OrthoDB" id="9880600at2759"/>
<dbReference type="Pfam" id="PF00003">
    <property type="entry name" value="7tm_3"/>
    <property type="match status" value="1"/>
</dbReference>
<dbReference type="STRING" id="2018661.A0A2A2J6U3"/>
<evidence type="ECO:0000256" key="4">
    <source>
        <dbReference type="ARBA" id="ARBA00023136"/>
    </source>
</evidence>
<dbReference type="CDD" id="cd13953">
    <property type="entry name" value="7tm_classC_mGluR-like"/>
    <property type="match status" value="1"/>
</dbReference>
<accession>A0A2A2J6U3</accession>
<feature type="region of interest" description="Disordered" evidence="7">
    <location>
        <begin position="1395"/>
        <end position="1418"/>
    </location>
</feature>
<dbReference type="InterPro" id="IPR028082">
    <property type="entry name" value="Peripla_BP_I"/>
</dbReference>
<name>A0A2A2J6U3_9BILA</name>
<proteinExistence type="predicted"/>
<comment type="caution">
    <text evidence="11">The sequence shown here is derived from an EMBL/GenBank/DDBJ whole genome shotgun (WGS) entry which is preliminary data.</text>
</comment>
<feature type="chain" id="PRO_5012019453" description="G-protein coupled receptors family 3 profile domain-containing protein" evidence="9">
    <location>
        <begin position="25"/>
        <end position="1418"/>
    </location>
</feature>
<dbReference type="PRINTS" id="PR00248">
    <property type="entry name" value="GPCRMGR"/>
</dbReference>
<organism evidence="11 12">
    <name type="scientific">Diploscapter pachys</name>
    <dbReference type="NCBI Taxonomy" id="2018661"/>
    <lineage>
        <taxon>Eukaryota</taxon>
        <taxon>Metazoa</taxon>
        <taxon>Ecdysozoa</taxon>
        <taxon>Nematoda</taxon>
        <taxon>Chromadorea</taxon>
        <taxon>Rhabditida</taxon>
        <taxon>Rhabditina</taxon>
        <taxon>Rhabditomorpha</taxon>
        <taxon>Rhabditoidea</taxon>
        <taxon>Rhabditidae</taxon>
        <taxon>Diploscapter</taxon>
    </lineage>
</organism>
<feature type="transmembrane region" description="Helical" evidence="8">
    <location>
        <begin position="1057"/>
        <end position="1077"/>
    </location>
</feature>
<dbReference type="FunFam" id="3.40.50.2300:FF:000434">
    <property type="entry name" value="CELF35-1"/>
    <property type="match status" value="2"/>
</dbReference>
<dbReference type="Gene3D" id="3.40.50.2300">
    <property type="match status" value="4"/>
</dbReference>